<protein>
    <submittedName>
        <fullName evidence="1">Uncharacterized protein</fullName>
    </submittedName>
</protein>
<sequence>MKLVGFDEKSLLALEKEADGKWRVWTGSGWKFQLNTYLKAVQYALEFGGEYVGKAIWNEALQCNEYVNIKHVQFNALEKRLAGYE</sequence>
<accession>A0AB74TP20</accession>
<dbReference type="EMBL" id="CP142434">
    <property type="protein sequence ID" value="XBC48136.1"/>
    <property type="molecule type" value="Genomic_DNA"/>
</dbReference>
<evidence type="ECO:0000313" key="1">
    <source>
        <dbReference type="EMBL" id="XBC48136.1"/>
    </source>
</evidence>
<dbReference type="RefSeq" id="WP_347298151.1">
    <property type="nucleotide sequence ID" value="NZ_CP142434.1"/>
</dbReference>
<organism evidence="1">
    <name type="scientific">Dolosigranulum savutiense</name>
    <dbReference type="NCBI Taxonomy" id="3110288"/>
    <lineage>
        <taxon>Bacteria</taxon>
        <taxon>Bacillati</taxon>
        <taxon>Bacillota</taxon>
        <taxon>Bacilli</taxon>
        <taxon>Lactobacillales</taxon>
        <taxon>Carnobacteriaceae</taxon>
        <taxon>Dolosigranulum</taxon>
    </lineage>
</organism>
<gene>
    <name evidence="1" type="ORF">VUQ09_01740</name>
</gene>
<name>A0AB74TP20_9LACT</name>
<reference evidence="1" key="1">
    <citation type="submission" date="2023-12" db="EMBL/GenBank/DDBJ databases">
        <title>Dolosigranulum savutii sp. nov. isolated from human upper respiratory samples collected in Botswana.</title>
        <authorList>
            <person name="Kelly M.S."/>
        </authorList>
    </citation>
    <scope>NUCLEOTIDE SEQUENCE</scope>
    <source>
        <strain evidence="1">MSK312</strain>
    </source>
</reference>
<proteinExistence type="predicted"/>
<dbReference type="AlphaFoldDB" id="A0AB74TP20"/>